<feature type="compositionally biased region" description="Basic and acidic residues" evidence="1">
    <location>
        <begin position="237"/>
        <end position="246"/>
    </location>
</feature>
<reference evidence="2" key="1">
    <citation type="submission" date="2022-01" db="EMBL/GenBank/DDBJ databases">
        <authorList>
            <person name="Jo J.-H."/>
            <person name="Im W.-T."/>
        </authorList>
    </citation>
    <scope>NUCLEOTIDE SEQUENCE</scope>
    <source>
        <strain evidence="2">I2-34</strain>
    </source>
</reference>
<gene>
    <name evidence="2" type="ORF">LVY72_24015</name>
</gene>
<dbReference type="RefSeq" id="WP_237827460.1">
    <property type="nucleotide sequence ID" value="NZ_JAKLTQ010000043.1"/>
</dbReference>
<organism evidence="2 3">
    <name type="scientific">Arthrobacter hankyongi</name>
    <dbReference type="NCBI Taxonomy" id="2904801"/>
    <lineage>
        <taxon>Bacteria</taxon>
        <taxon>Bacillati</taxon>
        <taxon>Actinomycetota</taxon>
        <taxon>Actinomycetes</taxon>
        <taxon>Micrococcales</taxon>
        <taxon>Micrococcaceae</taxon>
        <taxon>Arthrobacter</taxon>
    </lineage>
</organism>
<feature type="compositionally biased region" description="Low complexity" evidence="1">
    <location>
        <begin position="300"/>
        <end position="313"/>
    </location>
</feature>
<feature type="region of interest" description="Disordered" evidence="1">
    <location>
        <begin position="220"/>
        <end position="265"/>
    </location>
</feature>
<accession>A0ABS9LES7</accession>
<dbReference type="Proteomes" id="UP001165368">
    <property type="component" value="Unassembled WGS sequence"/>
</dbReference>
<comment type="caution">
    <text evidence="2">The sequence shown here is derived from an EMBL/GenBank/DDBJ whole genome shotgun (WGS) entry which is preliminary data.</text>
</comment>
<keyword evidence="3" id="KW-1185">Reference proteome</keyword>
<evidence type="ECO:0000313" key="3">
    <source>
        <dbReference type="Proteomes" id="UP001165368"/>
    </source>
</evidence>
<evidence type="ECO:0000256" key="1">
    <source>
        <dbReference type="SAM" id="MobiDB-lite"/>
    </source>
</evidence>
<feature type="compositionally biased region" description="Basic and acidic residues" evidence="1">
    <location>
        <begin position="314"/>
        <end position="331"/>
    </location>
</feature>
<proteinExistence type="predicted"/>
<feature type="region of interest" description="Disordered" evidence="1">
    <location>
        <begin position="298"/>
        <end position="331"/>
    </location>
</feature>
<evidence type="ECO:0000313" key="2">
    <source>
        <dbReference type="EMBL" id="MCG2624959.1"/>
    </source>
</evidence>
<sequence>MLSRADEIGAGRIDSLVSARDIARRYAGEAVLRTLVLDVVPLAGLLAESARTLRPVESAALAELAGLDRSERERLPLSADRFIRAAQPAGISRGMRTRLLDRFGLFGIRLAAVLIRSGLAELLRLLSGYFQANAAQLKACTVLAAVQTFLQERPRAGTALLAESLERIRANAHDARELQVLAKVCTGRLAVAPELAAEAGRLLGGGSAAERLGPRGGRIGRCAGFPGQGLPRPLADTGRESADEPRHRRGVPHRGPLLRGHPGPCPGRLRRTGGGAAAARPGTTPRPLAVCSGPARRRLGAAGRAGAPGGRCPPRWERRGMHRRESWPRRG</sequence>
<dbReference type="EMBL" id="JAKLTQ010000043">
    <property type="protein sequence ID" value="MCG2624959.1"/>
    <property type="molecule type" value="Genomic_DNA"/>
</dbReference>
<protein>
    <submittedName>
        <fullName evidence="2">Uncharacterized protein</fullName>
    </submittedName>
</protein>
<name>A0ABS9LES7_9MICC</name>